<accession>A0A4Y9YKK9</accession>
<evidence type="ECO:0000313" key="2">
    <source>
        <dbReference type="Proteomes" id="UP000298327"/>
    </source>
</evidence>
<dbReference type="AlphaFoldDB" id="A0A4Y9YKK9"/>
<organism evidence="1 2">
    <name type="scientific">Dentipellis fragilis</name>
    <dbReference type="NCBI Taxonomy" id="205917"/>
    <lineage>
        <taxon>Eukaryota</taxon>
        <taxon>Fungi</taxon>
        <taxon>Dikarya</taxon>
        <taxon>Basidiomycota</taxon>
        <taxon>Agaricomycotina</taxon>
        <taxon>Agaricomycetes</taxon>
        <taxon>Russulales</taxon>
        <taxon>Hericiaceae</taxon>
        <taxon>Dentipellis</taxon>
    </lineage>
</organism>
<evidence type="ECO:0000313" key="1">
    <source>
        <dbReference type="EMBL" id="TFY63106.1"/>
    </source>
</evidence>
<reference evidence="1 2" key="1">
    <citation type="submission" date="2019-02" db="EMBL/GenBank/DDBJ databases">
        <title>Genome sequencing of the rare red list fungi Dentipellis fragilis.</title>
        <authorList>
            <person name="Buettner E."/>
            <person name="Kellner H."/>
        </authorList>
    </citation>
    <scope>NUCLEOTIDE SEQUENCE [LARGE SCALE GENOMIC DNA]</scope>
    <source>
        <strain evidence="1 2">DSM 105465</strain>
    </source>
</reference>
<proteinExistence type="predicted"/>
<keyword evidence="2" id="KW-1185">Reference proteome</keyword>
<sequence length="436" mass="49084">MSLDIFRASPSVSMQSNISLDSDDDSDLLSVHSHSVSSFPGSHSSATSYNVSMRSASPAPSVYSITSSLRAQSFRHEFGRGLNNYSDIYRLPADDEEFDRLGAVDLVPLASLTNRHARADKQHIMFMDIMGKYPPPLAEIMADDTPGETKNCLDLGCGSGSWWGRIFLFDMSDSDRAVLPRIMDVARDFPNCQAVAVDLVPMQAKSVQQLDFHLRVFDDVPTELSDMPDNLRSEVDDINLGLQHFYGDFNVVHARLISSGIRDYHALIHQISQALRPGGLIDLMEFDFRVYDAQHNVISPFLDTAEGSWLSRWMYSLGVAVRQRGGTTDASNVLYAWVMEHPALEDVVYRDFYLQTSPFFSRHEPNYARNQTIGHYMRDDILVCIPQVRPPLLLGSQLTEAEVNELELHASTELAEARKRTYIRIENVYARKAPNP</sequence>
<dbReference type="InterPro" id="IPR029063">
    <property type="entry name" value="SAM-dependent_MTases_sf"/>
</dbReference>
<dbReference type="EMBL" id="SEOQ01000432">
    <property type="protein sequence ID" value="TFY63106.1"/>
    <property type="molecule type" value="Genomic_DNA"/>
</dbReference>
<dbReference type="OrthoDB" id="2013972at2759"/>
<comment type="caution">
    <text evidence="1">The sequence shown here is derived from an EMBL/GenBank/DDBJ whole genome shotgun (WGS) entry which is preliminary data.</text>
</comment>
<evidence type="ECO:0008006" key="3">
    <source>
        <dbReference type="Google" id="ProtNLM"/>
    </source>
</evidence>
<dbReference type="STRING" id="205917.A0A4Y9YKK9"/>
<protein>
    <recommendedName>
        <fullName evidence="3">Methyltransferase domain-containing protein</fullName>
    </recommendedName>
</protein>
<gene>
    <name evidence="1" type="ORF">EVG20_g6453</name>
</gene>
<dbReference type="Proteomes" id="UP000298327">
    <property type="component" value="Unassembled WGS sequence"/>
</dbReference>
<name>A0A4Y9YKK9_9AGAM</name>
<dbReference type="CDD" id="cd02440">
    <property type="entry name" value="AdoMet_MTases"/>
    <property type="match status" value="1"/>
</dbReference>
<dbReference type="Pfam" id="PF13489">
    <property type="entry name" value="Methyltransf_23"/>
    <property type="match status" value="1"/>
</dbReference>
<dbReference type="Gene3D" id="3.40.50.150">
    <property type="entry name" value="Vaccinia Virus protein VP39"/>
    <property type="match status" value="1"/>
</dbReference>
<dbReference type="SUPFAM" id="SSF53335">
    <property type="entry name" value="S-adenosyl-L-methionine-dependent methyltransferases"/>
    <property type="match status" value="1"/>
</dbReference>